<reference evidence="5" key="1">
    <citation type="journal article" date="2015" name="Nature">
        <title>Complex archaea that bridge the gap between prokaryotes and eukaryotes.</title>
        <authorList>
            <person name="Spang A."/>
            <person name="Saw J.H."/>
            <person name="Jorgensen S.L."/>
            <person name="Zaremba-Niedzwiedzka K."/>
            <person name="Martijn J."/>
            <person name="Lind A.E."/>
            <person name="van Eijk R."/>
            <person name="Schleper C."/>
            <person name="Guy L."/>
            <person name="Ettema T.J."/>
        </authorList>
    </citation>
    <scope>NUCLEOTIDE SEQUENCE</scope>
</reference>
<feature type="non-terminal residue" evidence="5">
    <location>
        <position position="237"/>
    </location>
</feature>
<dbReference type="InterPro" id="IPR015813">
    <property type="entry name" value="Pyrv/PenolPyrv_kinase-like_dom"/>
</dbReference>
<dbReference type="CDD" id="cd06557">
    <property type="entry name" value="KPHMT-like"/>
    <property type="match status" value="1"/>
</dbReference>
<dbReference type="InterPro" id="IPR040442">
    <property type="entry name" value="Pyrv_kinase-like_dom_sf"/>
</dbReference>
<name>A0A0F8ZM21_9ZZZZ</name>
<dbReference type="GO" id="GO:0003864">
    <property type="term" value="F:3-methyl-2-oxobutanoate hydroxymethyltransferase activity"/>
    <property type="evidence" value="ECO:0007669"/>
    <property type="project" value="UniProtKB-EC"/>
</dbReference>
<keyword evidence="4" id="KW-0808">Transferase</keyword>
<proteinExistence type="inferred from homology"/>
<comment type="similarity">
    <text evidence="2">Belongs to the PanB family.</text>
</comment>
<dbReference type="AlphaFoldDB" id="A0A0F8ZM21"/>
<sequence>MALYGKIYLMAKTTVNDFLKKKSEGKKIVMLTAYDYPFARLADEAGMDALLVGDSLAMVVQGLETTLPVTMDEMIYHTRMVSRGAENAMVIGDMPYMSYQVSVEEAVRNAGRFIKEGGAQAIKMEGGSEVCDRIVAFTKSEIPVMAHIGLTPQAVNRMGGYKVQGKSDEARKKLLEEAKAVEDAGAFTLVLEAIPMDLAKEITESISIPTIGIGAGPHCDGQILVMHDVIGLFDRFV</sequence>
<comment type="pathway">
    <text evidence="1">Cofactor biosynthesis; (R)-pantothenate biosynthesis; (R)-pantoate from 3-methyl-2-oxobutanoate: step 1/2.</text>
</comment>
<dbReference type="GO" id="GO:0000287">
    <property type="term" value="F:magnesium ion binding"/>
    <property type="evidence" value="ECO:0007669"/>
    <property type="project" value="TreeGrafter"/>
</dbReference>
<gene>
    <name evidence="5" type="ORF">LCGC14_2954070</name>
</gene>
<dbReference type="Pfam" id="PF02548">
    <property type="entry name" value="Pantoate_transf"/>
    <property type="match status" value="1"/>
</dbReference>
<evidence type="ECO:0000256" key="1">
    <source>
        <dbReference type="ARBA" id="ARBA00005033"/>
    </source>
</evidence>
<accession>A0A0F8ZM21</accession>
<dbReference type="Gene3D" id="3.20.20.60">
    <property type="entry name" value="Phosphoenolpyruvate-binding domains"/>
    <property type="match status" value="1"/>
</dbReference>
<dbReference type="NCBIfam" id="TIGR00222">
    <property type="entry name" value="panB"/>
    <property type="match status" value="1"/>
</dbReference>
<evidence type="ECO:0000256" key="3">
    <source>
        <dbReference type="ARBA" id="ARBA00012618"/>
    </source>
</evidence>
<evidence type="ECO:0000256" key="2">
    <source>
        <dbReference type="ARBA" id="ARBA00008676"/>
    </source>
</evidence>
<evidence type="ECO:0000256" key="4">
    <source>
        <dbReference type="ARBA" id="ARBA00022679"/>
    </source>
</evidence>
<dbReference type="NCBIfam" id="NF001452">
    <property type="entry name" value="PRK00311.1"/>
    <property type="match status" value="1"/>
</dbReference>
<evidence type="ECO:0000313" key="5">
    <source>
        <dbReference type="EMBL" id="KKK67439.1"/>
    </source>
</evidence>
<dbReference type="SUPFAM" id="SSF51621">
    <property type="entry name" value="Phosphoenolpyruvate/pyruvate domain"/>
    <property type="match status" value="1"/>
</dbReference>
<comment type="caution">
    <text evidence="5">The sequence shown here is derived from an EMBL/GenBank/DDBJ whole genome shotgun (WGS) entry which is preliminary data.</text>
</comment>
<dbReference type="HAMAP" id="MF_00156">
    <property type="entry name" value="PanB"/>
    <property type="match status" value="1"/>
</dbReference>
<protein>
    <recommendedName>
        <fullName evidence="3">3-methyl-2-oxobutanoate hydroxymethyltransferase</fullName>
        <ecNumber evidence="3">2.1.2.11</ecNumber>
    </recommendedName>
</protein>
<dbReference type="PIRSF" id="PIRSF000388">
    <property type="entry name" value="Pantoate_hydroxy_MeTrfase"/>
    <property type="match status" value="1"/>
</dbReference>
<dbReference type="GO" id="GO:0015940">
    <property type="term" value="P:pantothenate biosynthetic process"/>
    <property type="evidence" value="ECO:0007669"/>
    <property type="project" value="InterPro"/>
</dbReference>
<dbReference type="FunFam" id="3.20.20.60:FF:000003">
    <property type="entry name" value="3-methyl-2-oxobutanoate hydroxymethyltransferase"/>
    <property type="match status" value="1"/>
</dbReference>
<dbReference type="EMBL" id="LAZR01059612">
    <property type="protein sequence ID" value="KKK67439.1"/>
    <property type="molecule type" value="Genomic_DNA"/>
</dbReference>
<dbReference type="InterPro" id="IPR003700">
    <property type="entry name" value="Pantoate_hydroxy_MeTrfase"/>
</dbReference>
<dbReference type="PANTHER" id="PTHR20881">
    <property type="entry name" value="3-METHYL-2-OXOBUTANOATE HYDROXYMETHYLTRANSFERASE"/>
    <property type="match status" value="1"/>
</dbReference>
<organism evidence="5">
    <name type="scientific">marine sediment metagenome</name>
    <dbReference type="NCBI Taxonomy" id="412755"/>
    <lineage>
        <taxon>unclassified sequences</taxon>
        <taxon>metagenomes</taxon>
        <taxon>ecological metagenomes</taxon>
    </lineage>
</organism>
<dbReference type="EC" id="2.1.2.11" evidence="3"/>
<dbReference type="GO" id="GO:0005737">
    <property type="term" value="C:cytoplasm"/>
    <property type="evidence" value="ECO:0007669"/>
    <property type="project" value="TreeGrafter"/>
</dbReference>
<dbReference type="PANTHER" id="PTHR20881:SF0">
    <property type="entry name" value="3-METHYL-2-OXOBUTANOATE HYDROXYMETHYLTRANSFERASE"/>
    <property type="match status" value="1"/>
</dbReference>